<gene>
    <name evidence="2" type="ORF">Tci_883223</name>
</gene>
<evidence type="ECO:0000256" key="1">
    <source>
        <dbReference type="SAM" id="MobiDB-lite"/>
    </source>
</evidence>
<name>A0A699TTY9_TANCI</name>
<proteinExistence type="predicted"/>
<reference evidence="2" key="1">
    <citation type="journal article" date="2019" name="Sci. Rep.">
        <title>Draft genome of Tanacetum cinerariifolium, the natural source of mosquito coil.</title>
        <authorList>
            <person name="Yamashiro T."/>
            <person name="Shiraishi A."/>
            <person name="Satake H."/>
            <person name="Nakayama K."/>
        </authorList>
    </citation>
    <scope>NUCLEOTIDE SEQUENCE</scope>
</reference>
<comment type="caution">
    <text evidence="2">The sequence shown here is derived from an EMBL/GenBank/DDBJ whole genome shotgun (WGS) entry which is preliminary data.</text>
</comment>
<sequence>DEEEESFNPIPITPEDSKDDGNDEEDQGLRGRGLQLSQDTKDSHVTLTPVNPDGQQESSSVSSFVTSMLNPISDAGVESIFTTASSSVAPLPTPIPTMTPSIITTITTASHPPIPPTPIPSEVL</sequence>
<feature type="compositionally biased region" description="Polar residues" evidence="1">
    <location>
        <begin position="45"/>
        <end position="57"/>
    </location>
</feature>
<organism evidence="2">
    <name type="scientific">Tanacetum cinerariifolium</name>
    <name type="common">Dalmatian daisy</name>
    <name type="synonym">Chrysanthemum cinerariifolium</name>
    <dbReference type="NCBI Taxonomy" id="118510"/>
    <lineage>
        <taxon>Eukaryota</taxon>
        <taxon>Viridiplantae</taxon>
        <taxon>Streptophyta</taxon>
        <taxon>Embryophyta</taxon>
        <taxon>Tracheophyta</taxon>
        <taxon>Spermatophyta</taxon>
        <taxon>Magnoliopsida</taxon>
        <taxon>eudicotyledons</taxon>
        <taxon>Gunneridae</taxon>
        <taxon>Pentapetalae</taxon>
        <taxon>asterids</taxon>
        <taxon>campanulids</taxon>
        <taxon>Asterales</taxon>
        <taxon>Asteraceae</taxon>
        <taxon>Asteroideae</taxon>
        <taxon>Anthemideae</taxon>
        <taxon>Anthemidinae</taxon>
        <taxon>Tanacetum</taxon>
    </lineage>
</organism>
<evidence type="ECO:0000313" key="2">
    <source>
        <dbReference type="EMBL" id="GFD11254.1"/>
    </source>
</evidence>
<protein>
    <submittedName>
        <fullName evidence="2">Uncharacterized protein</fullName>
    </submittedName>
</protein>
<dbReference type="AlphaFoldDB" id="A0A699TTY9"/>
<feature type="region of interest" description="Disordered" evidence="1">
    <location>
        <begin position="1"/>
        <end position="63"/>
    </location>
</feature>
<accession>A0A699TTY9</accession>
<dbReference type="EMBL" id="BKCJ011257908">
    <property type="protein sequence ID" value="GFD11254.1"/>
    <property type="molecule type" value="Genomic_DNA"/>
</dbReference>
<feature type="non-terminal residue" evidence="2">
    <location>
        <position position="1"/>
    </location>
</feature>